<evidence type="ECO:0000313" key="3">
    <source>
        <dbReference type="EMBL" id="MBO1320637.1"/>
    </source>
</evidence>
<dbReference type="FunFam" id="3.40.309.10:FF:000002">
    <property type="entry name" value="Methylmalonate-semialdehyde dehydrogenase (Acylating)"/>
    <property type="match status" value="1"/>
</dbReference>
<dbReference type="Gene3D" id="3.40.605.10">
    <property type="entry name" value="Aldehyde Dehydrogenase, Chain A, domain 1"/>
    <property type="match status" value="1"/>
</dbReference>
<dbReference type="PANTHER" id="PTHR43866:SF4">
    <property type="entry name" value="MALONATE-SEMIALDEHYDE DEHYDROGENASE"/>
    <property type="match status" value="1"/>
</dbReference>
<comment type="caution">
    <text evidence="3">The sequence shown here is derived from an EMBL/GenBank/DDBJ whole genome shotgun (WGS) entry which is preliminary data.</text>
</comment>
<sequence length="495" mass="52758">MNHVPHPPEPINCHNFIGGSWTAGNGAAIEITSPYSGAVIGKTHASTRADIDQAVAGAVEGFAAWSAKPLKERCQTMFRFRELLLRDKQSIAARISLENGKTVGESLAGLMKGIEVLEFALSIQNMDQGGRMEVSRGVFCEYRRQPLGVVLAISPFNFPAMVPMWMIPIALTVGNAFVWKPSEKTPLTAMLIADLLKEAGLPDGAMTVVQGGRETVEGLLDHAAIKAVGFVGSTAVAEAVYRRGCSNGKRVLALGGAKNHIILLPDADPEMAAVGISDSFTGCAGQRCMAASVLLAVGQVDGVIDKIVARAESQQLGQTMGAVISAEQIAFLCDAVDEAVAAGAVIRAGHNYRETQPVDELYRNGFWFPPVILDNVAPDSRAAREELFGPILSIVRCDTFSEAMAIENANPYGNAASIFTNNGAMGERLAKEAAAGMVGVNIGIPVPREPFSFGGINRSKFGHGDITGATSLDFWSDLKKVTVKWQMQTDHNWMS</sequence>
<dbReference type="Pfam" id="PF00171">
    <property type="entry name" value="Aldedh"/>
    <property type="match status" value="1"/>
</dbReference>
<gene>
    <name evidence="3" type="primary">mmsA</name>
    <name evidence="3" type="ORF">J3U88_19320</name>
</gene>
<dbReference type="AlphaFoldDB" id="A0A8J7QA54"/>
<dbReference type="EC" id="1.2.1.27" evidence="3"/>
<keyword evidence="1 3" id="KW-0560">Oxidoreductase</keyword>
<proteinExistence type="predicted"/>
<reference evidence="3" key="1">
    <citation type="submission" date="2021-03" db="EMBL/GenBank/DDBJ databases">
        <authorList>
            <person name="Wang G."/>
        </authorList>
    </citation>
    <scope>NUCLEOTIDE SEQUENCE</scope>
    <source>
        <strain evidence="3">KCTC 12899</strain>
    </source>
</reference>
<evidence type="ECO:0000256" key="1">
    <source>
        <dbReference type="ARBA" id="ARBA00023002"/>
    </source>
</evidence>
<dbReference type="InterPro" id="IPR010061">
    <property type="entry name" value="MeMal-semiAld_DH"/>
</dbReference>
<dbReference type="PANTHER" id="PTHR43866">
    <property type="entry name" value="MALONATE-SEMIALDEHYDE DEHYDROGENASE"/>
    <property type="match status" value="1"/>
</dbReference>
<dbReference type="InterPro" id="IPR015590">
    <property type="entry name" value="Aldehyde_DH_dom"/>
</dbReference>
<dbReference type="GO" id="GO:0004491">
    <property type="term" value="F:methylmalonate-semialdehyde dehydrogenase (acylating, NAD) activity"/>
    <property type="evidence" value="ECO:0007669"/>
    <property type="project" value="UniProtKB-EC"/>
</dbReference>
<dbReference type="SUPFAM" id="SSF53720">
    <property type="entry name" value="ALDH-like"/>
    <property type="match status" value="1"/>
</dbReference>
<dbReference type="RefSeq" id="WP_207860590.1">
    <property type="nucleotide sequence ID" value="NZ_JAFREP010000018.1"/>
</dbReference>
<dbReference type="NCBIfam" id="TIGR01722">
    <property type="entry name" value="MMSDH"/>
    <property type="match status" value="1"/>
</dbReference>
<evidence type="ECO:0000313" key="4">
    <source>
        <dbReference type="Proteomes" id="UP000664417"/>
    </source>
</evidence>
<dbReference type="InterPro" id="IPR016163">
    <property type="entry name" value="Ald_DH_C"/>
</dbReference>
<organism evidence="3 4">
    <name type="scientific">Acanthopleuribacter pedis</name>
    <dbReference type="NCBI Taxonomy" id="442870"/>
    <lineage>
        <taxon>Bacteria</taxon>
        <taxon>Pseudomonadati</taxon>
        <taxon>Acidobacteriota</taxon>
        <taxon>Holophagae</taxon>
        <taxon>Acanthopleuribacterales</taxon>
        <taxon>Acanthopleuribacteraceae</taxon>
        <taxon>Acanthopleuribacter</taxon>
    </lineage>
</organism>
<dbReference type="Gene3D" id="3.40.309.10">
    <property type="entry name" value="Aldehyde Dehydrogenase, Chain A, domain 2"/>
    <property type="match status" value="1"/>
</dbReference>
<protein>
    <submittedName>
        <fullName evidence="3">CoA-acylating methylmalonate-semialdehyde dehydrogenase</fullName>
        <ecNumber evidence="3">1.2.1.27</ecNumber>
    </submittedName>
</protein>
<dbReference type="Proteomes" id="UP000664417">
    <property type="component" value="Unassembled WGS sequence"/>
</dbReference>
<accession>A0A8J7QA54</accession>
<dbReference type="EMBL" id="JAFREP010000018">
    <property type="protein sequence ID" value="MBO1320637.1"/>
    <property type="molecule type" value="Genomic_DNA"/>
</dbReference>
<name>A0A8J7QA54_9BACT</name>
<evidence type="ECO:0000259" key="2">
    <source>
        <dbReference type="Pfam" id="PF00171"/>
    </source>
</evidence>
<feature type="domain" description="Aldehyde dehydrogenase" evidence="2">
    <location>
        <begin position="21"/>
        <end position="481"/>
    </location>
</feature>
<dbReference type="InterPro" id="IPR016162">
    <property type="entry name" value="Ald_DH_N"/>
</dbReference>
<dbReference type="InterPro" id="IPR016161">
    <property type="entry name" value="Ald_DH/histidinol_DH"/>
</dbReference>
<dbReference type="GO" id="GO:0006574">
    <property type="term" value="P:L-valine catabolic process"/>
    <property type="evidence" value="ECO:0007669"/>
    <property type="project" value="TreeGrafter"/>
</dbReference>
<dbReference type="GO" id="GO:0006210">
    <property type="term" value="P:thymine catabolic process"/>
    <property type="evidence" value="ECO:0007669"/>
    <property type="project" value="TreeGrafter"/>
</dbReference>
<keyword evidence="4" id="KW-1185">Reference proteome</keyword>